<gene>
    <name evidence="6" type="ORF">GON04_06180</name>
</gene>
<feature type="domain" description="Methyltransferase" evidence="5">
    <location>
        <begin position="59"/>
        <end position="120"/>
    </location>
</feature>
<dbReference type="InterPro" id="IPR029063">
    <property type="entry name" value="SAM-dependent_MTases_sf"/>
</dbReference>
<evidence type="ECO:0000313" key="6">
    <source>
        <dbReference type="EMBL" id="MVQ29022.1"/>
    </source>
</evidence>
<dbReference type="CDD" id="cd02440">
    <property type="entry name" value="AdoMet_MTases"/>
    <property type="match status" value="1"/>
</dbReference>
<reference evidence="6 7" key="1">
    <citation type="submission" date="2019-12" db="EMBL/GenBank/DDBJ databases">
        <authorList>
            <person name="Huq M.A."/>
        </authorList>
    </citation>
    <scope>NUCLEOTIDE SEQUENCE [LARGE SCALE GENOMIC DNA]</scope>
    <source>
        <strain evidence="6 7">MAH-25</strain>
    </source>
</reference>
<dbReference type="InterPro" id="IPR026170">
    <property type="entry name" value="FAM173A/B"/>
</dbReference>
<proteinExistence type="predicted"/>
<dbReference type="PANTHER" id="PTHR13610:SF11">
    <property type="entry name" value="METHYLTRANSFERASE DOMAIN-CONTAINING PROTEIN"/>
    <property type="match status" value="1"/>
</dbReference>
<evidence type="ECO:0000256" key="3">
    <source>
        <dbReference type="ARBA" id="ARBA00022691"/>
    </source>
</evidence>
<organism evidence="6 7">
    <name type="scientific">Ramlibacter pinisoli</name>
    <dbReference type="NCBI Taxonomy" id="2682844"/>
    <lineage>
        <taxon>Bacteria</taxon>
        <taxon>Pseudomonadati</taxon>
        <taxon>Pseudomonadota</taxon>
        <taxon>Betaproteobacteria</taxon>
        <taxon>Burkholderiales</taxon>
        <taxon>Comamonadaceae</taxon>
        <taxon>Ramlibacter</taxon>
    </lineage>
</organism>
<accession>A0A6N8IQM9</accession>
<dbReference type="PANTHER" id="PTHR13610">
    <property type="entry name" value="METHYLTRANSFERASE DOMAIN-CONTAINING PROTEIN"/>
    <property type="match status" value="1"/>
</dbReference>
<dbReference type="Proteomes" id="UP000469385">
    <property type="component" value="Unassembled WGS sequence"/>
</dbReference>
<feature type="chain" id="PRO_5027122806" evidence="4">
    <location>
        <begin position="31"/>
        <end position="286"/>
    </location>
</feature>
<protein>
    <submittedName>
        <fullName evidence="6">Methyltransferase domain-containing protein</fullName>
    </submittedName>
</protein>
<keyword evidence="2 6" id="KW-0808">Transferase</keyword>
<evidence type="ECO:0000256" key="4">
    <source>
        <dbReference type="SAM" id="SignalP"/>
    </source>
</evidence>
<dbReference type="Pfam" id="PF13847">
    <property type="entry name" value="Methyltransf_31"/>
    <property type="match status" value="1"/>
</dbReference>
<evidence type="ECO:0000259" key="5">
    <source>
        <dbReference type="Pfam" id="PF13847"/>
    </source>
</evidence>
<comment type="caution">
    <text evidence="6">The sequence shown here is derived from an EMBL/GenBank/DDBJ whole genome shotgun (WGS) entry which is preliminary data.</text>
</comment>
<dbReference type="InterPro" id="IPR025714">
    <property type="entry name" value="Methyltranfer_dom"/>
</dbReference>
<evidence type="ECO:0000313" key="7">
    <source>
        <dbReference type="Proteomes" id="UP000469385"/>
    </source>
</evidence>
<feature type="signal peptide" evidence="4">
    <location>
        <begin position="1"/>
        <end position="30"/>
    </location>
</feature>
<name>A0A6N8IQM9_9BURK</name>
<dbReference type="EMBL" id="WSEL01000003">
    <property type="protein sequence ID" value="MVQ29022.1"/>
    <property type="molecule type" value="Genomic_DNA"/>
</dbReference>
<evidence type="ECO:0000256" key="2">
    <source>
        <dbReference type="ARBA" id="ARBA00022679"/>
    </source>
</evidence>
<keyword evidence="7" id="KW-1185">Reference proteome</keyword>
<dbReference type="GO" id="GO:0032259">
    <property type="term" value="P:methylation"/>
    <property type="evidence" value="ECO:0007669"/>
    <property type="project" value="UniProtKB-KW"/>
</dbReference>
<keyword evidence="4" id="KW-0732">Signal</keyword>
<dbReference type="GO" id="GO:0016279">
    <property type="term" value="F:protein-lysine N-methyltransferase activity"/>
    <property type="evidence" value="ECO:0007669"/>
    <property type="project" value="InterPro"/>
</dbReference>
<dbReference type="AlphaFoldDB" id="A0A6N8IQM9"/>
<dbReference type="Gene3D" id="3.40.50.150">
    <property type="entry name" value="Vaccinia Virus protein VP39"/>
    <property type="match status" value="1"/>
</dbReference>
<dbReference type="SUPFAM" id="SSF53335">
    <property type="entry name" value="S-adenosyl-L-methionine-dependent methyltransferases"/>
    <property type="match status" value="1"/>
</dbReference>
<keyword evidence="1 6" id="KW-0489">Methyltransferase</keyword>
<evidence type="ECO:0000256" key="1">
    <source>
        <dbReference type="ARBA" id="ARBA00022603"/>
    </source>
</evidence>
<sequence length="286" mass="31132">MSKPFARFQATARTTLLACCAALCAAAAHAQLVEEVPFVTSPDSVTLEMLRLANVGPADHLIDLGSGDGRIVIVAARRFGASGLGVEIVPQLVEASRRSAREAGVADRVKFEEQDLFRTDLSRATVVTMYLLPQVNLQLRPQLLKLRPGTRIVSHDWDMGDWKPDRTSEVAVPDKKVGLARSSKVLFWVVPAQVGGLWCGSGPLHEFSLRLKQEHQEVEGELLRRDRARTIQGRMEGNVLRTESTRVGALVLELEGGKLKVIDGDGPLALVRGQAFTRVDAPSCPG</sequence>
<dbReference type="RefSeq" id="WP_157397071.1">
    <property type="nucleotide sequence ID" value="NZ_WSEL01000003.1"/>
</dbReference>
<keyword evidence="3" id="KW-0949">S-adenosyl-L-methionine</keyword>